<keyword evidence="2" id="KW-1185">Reference proteome</keyword>
<evidence type="ECO:0000313" key="2">
    <source>
        <dbReference type="Proteomes" id="UP001241377"/>
    </source>
</evidence>
<dbReference type="EMBL" id="JASBWR010000046">
    <property type="protein sequence ID" value="KAJ9103470.1"/>
    <property type="molecule type" value="Genomic_DNA"/>
</dbReference>
<accession>A0ACC2VX82</accession>
<evidence type="ECO:0000313" key="1">
    <source>
        <dbReference type="EMBL" id="KAJ9103470.1"/>
    </source>
</evidence>
<comment type="caution">
    <text evidence="1">The sequence shown here is derived from an EMBL/GenBank/DDBJ whole genome shotgun (WGS) entry which is preliminary data.</text>
</comment>
<reference evidence="1" key="1">
    <citation type="submission" date="2023-04" db="EMBL/GenBank/DDBJ databases">
        <title>Draft Genome sequencing of Naganishia species isolated from polar environments using Oxford Nanopore Technology.</title>
        <authorList>
            <person name="Leo P."/>
            <person name="Venkateswaran K."/>
        </authorList>
    </citation>
    <scope>NUCLEOTIDE SEQUENCE</scope>
    <source>
        <strain evidence="1">MNA-CCFEE 5261</strain>
    </source>
</reference>
<sequence length="726" mass="81160">MANPGLNRFRGDAASFSPSQQPAMHHMLQQQQQQQAHMYAHYMYAAAPQMVPNYYMNPYMMPNMPYDFSQYQGTYPYPAPQPQPYGAPPFSPTFSPANPYNVAPRHKVKLSKAAYAQKAADPNANFQPSAATVMALQQKAGAEREKEENEENGKENGENGKSENGQLDQNDQNEIGQNGQNTQPKNVPSQYPILFNCTQADLSLDHRRPLSTNQLRRLSHFLQSKPGPIYINHDPITIFNHNDDTRTRSKENSAKSDVDLKTKDKLAGNWASVLLQSAPKKKRSVPASTSSSQQPSTTTTTSNASIHPSPAPPAAASPEPIGSLVLRIMYQHVTVAPFKIRVKGLTNTGNICYMNAVLQVLLYCEPFNRMLKAIETKTAASLGKSDTPLLDATIKFFEDMSEPLKKALSPDDFYMRLIAHDKFSHLKWGQQEDAEEFLNLFLDGLREEFIAVVRGLTPEQVNRVLEHGGDETYRQNVKAAVNMIQKKKDDNDEGWNEVAGTKKASAKRTVQVEPSPISMIFGGQFRSVLQVPKSKEAQSITLDPFLCVPLDISDDSITTIEDAFVRFGETEELAFKEVVAKKQTFIDQLPPILLIQLKRFLYQLGENAGGIEKLKKKVAYSHTLTLPNECLSPALRKHAGAGSKTYRLLAVVYHHGVGAEGGHYTCDVLRKLSLYDHEHESEGKMVDAEWIRIDDTHIEVVERDEVLEGSEDSTKNAYILMYQRSS</sequence>
<name>A0ACC2VX82_9TREE</name>
<organism evidence="1 2">
    <name type="scientific">Naganishia cerealis</name>
    <dbReference type="NCBI Taxonomy" id="610337"/>
    <lineage>
        <taxon>Eukaryota</taxon>
        <taxon>Fungi</taxon>
        <taxon>Dikarya</taxon>
        <taxon>Basidiomycota</taxon>
        <taxon>Agaricomycotina</taxon>
        <taxon>Tremellomycetes</taxon>
        <taxon>Filobasidiales</taxon>
        <taxon>Filobasidiaceae</taxon>
        <taxon>Naganishia</taxon>
    </lineage>
</organism>
<protein>
    <submittedName>
        <fullName evidence="1">Uncharacterized protein</fullName>
    </submittedName>
</protein>
<proteinExistence type="predicted"/>
<dbReference type="Proteomes" id="UP001241377">
    <property type="component" value="Unassembled WGS sequence"/>
</dbReference>
<gene>
    <name evidence="1" type="ORF">QFC19_004421</name>
</gene>